<evidence type="ECO:0000256" key="3">
    <source>
        <dbReference type="ARBA" id="ARBA00022801"/>
    </source>
</evidence>
<evidence type="ECO:0000313" key="7">
    <source>
        <dbReference type="EMBL" id="OZG50854.1"/>
    </source>
</evidence>
<comment type="similarity">
    <text evidence="2 5">Belongs to the Nudix hydrolase family.</text>
</comment>
<comment type="caution">
    <text evidence="7">The sequence shown here is derived from an EMBL/GenBank/DDBJ whole genome shotgun (WGS) entry which is preliminary data.</text>
</comment>
<evidence type="ECO:0000256" key="1">
    <source>
        <dbReference type="ARBA" id="ARBA00001946"/>
    </source>
</evidence>
<dbReference type="InterPro" id="IPR020476">
    <property type="entry name" value="Nudix_hydrolase"/>
</dbReference>
<dbReference type="GO" id="GO:0016787">
    <property type="term" value="F:hydrolase activity"/>
    <property type="evidence" value="ECO:0007669"/>
    <property type="project" value="UniProtKB-KW"/>
</dbReference>
<gene>
    <name evidence="7" type="ORF">BOCO_0040</name>
</gene>
<keyword evidence="4" id="KW-0460">Magnesium</keyword>
<organism evidence="7 8">
    <name type="scientific">Bombiscardovia coagulans</name>
    <dbReference type="NCBI Taxonomy" id="686666"/>
    <lineage>
        <taxon>Bacteria</taxon>
        <taxon>Bacillati</taxon>
        <taxon>Actinomycetota</taxon>
        <taxon>Actinomycetes</taxon>
        <taxon>Bifidobacteriales</taxon>
        <taxon>Bifidobacteriaceae</taxon>
        <taxon>Bombiscardovia</taxon>
    </lineage>
</organism>
<dbReference type="OrthoDB" id="9804442at2"/>
<dbReference type="InterPro" id="IPR015797">
    <property type="entry name" value="NUDIX_hydrolase-like_dom_sf"/>
</dbReference>
<comment type="cofactor">
    <cofactor evidence="1">
        <name>Mg(2+)</name>
        <dbReference type="ChEBI" id="CHEBI:18420"/>
    </cofactor>
</comment>
<dbReference type="CDD" id="cd04685">
    <property type="entry name" value="NUDIX_Hydrolase"/>
    <property type="match status" value="1"/>
</dbReference>
<sequence>MRSSARVLFFNRKMTKILLLCNKGDPNEDPWWITVGGGVQPGESFEFAAVREIKEETGVTVQQQTLRENFIGVRQATHIYRNREAQHFEQYYYVTVALNTPDIASFTDEEKQVIKEIRWWTKEELVRTTDTIWPSNLLDLWDGAESLQKEGKHLNMPVQKQNCIDYVPSLLAAPHMH</sequence>
<dbReference type="PRINTS" id="PR00502">
    <property type="entry name" value="NUDIXFAMILY"/>
</dbReference>
<dbReference type="PANTHER" id="PTHR43046">
    <property type="entry name" value="GDP-MANNOSE MANNOSYL HYDROLASE"/>
    <property type="match status" value="1"/>
</dbReference>
<evidence type="ECO:0000259" key="6">
    <source>
        <dbReference type="PROSITE" id="PS51462"/>
    </source>
</evidence>
<evidence type="ECO:0000256" key="5">
    <source>
        <dbReference type="RuleBase" id="RU003476"/>
    </source>
</evidence>
<keyword evidence="8" id="KW-1185">Reference proteome</keyword>
<dbReference type="InterPro" id="IPR020084">
    <property type="entry name" value="NUDIX_hydrolase_CS"/>
</dbReference>
<dbReference type="PROSITE" id="PS51462">
    <property type="entry name" value="NUDIX"/>
    <property type="match status" value="1"/>
</dbReference>
<proteinExistence type="inferred from homology"/>
<feature type="domain" description="Nudix hydrolase" evidence="6">
    <location>
        <begin position="1"/>
        <end position="144"/>
    </location>
</feature>
<keyword evidence="3 5" id="KW-0378">Hydrolase</keyword>
<dbReference type="SUPFAM" id="SSF55811">
    <property type="entry name" value="Nudix"/>
    <property type="match status" value="1"/>
</dbReference>
<dbReference type="RefSeq" id="WP_094722105.1">
    <property type="nucleotide sequence ID" value="NZ_MWWS01000002.1"/>
</dbReference>
<evidence type="ECO:0000256" key="2">
    <source>
        <dbReference type="ARBA" id="ARBA00005582"/>
    </source>
</evidence>
<dbReference type="AlphaFoldDB" id="A0A261EVF6"/>
<evidence type="ECO:0000313" key="8">
    <source>
        <dbReference type="Proteomes" id="UP000216004"/>
    </source>
</evidence>
<dbReference type="PANTHER" id="PTHR43046:SF12">
    <property type="entry name" value="GDP-MANNOSE MANNOSYL HYDROLASE"/>
    <property type="match status" value="1"/>
</dbReference>
<dbReference type="InterPro" id="IPR000086">
    <property type="entry name" value="NUDIX_hydrolase_dom"/>
</dbReference>
<dbReference type="Proteomes" id="UP000216004">
    <property type="component" value="Unassembled WGS sequence"/>
</dbReference>
<accession>A0A261EVF6</accession>
<dbReference type="PROSITE" id="PS00893">
    <property type="entry name" value="NUDIX_BOX"/>
    <property type="match status" value="1"/>
</dbReference>
<reference evidence="7 8" key="1">
    <citation type="journal article" date="2017" name="BMC Genomics">
        <title>Comparative genomic and phylogenomic analyses of the Bifidobacteriaceae family.</title>
        <authorList>
            <person name="Lugli G.A."/>
            <person name="Milani C."/>
            <person name="Turroni F."/>
            <person name="Duranti S."/>
            <person name="Mancabelli L."/>
            <person name="Mangifesta M."/>
            <person name="Ferrario C."/>
            <person name="Modesto M."/>
            <person name="Mattarelli P."/>
            <person name="Jiri K."/>
            <person name="van Sinderen D."/>
            <person name="Ventura M."/>
        </authorList>
    </citation>
    <scope>NUCLEOTIDE SEQUENCE [LARGE SCALE GENOMIC DNA]</scope>
    <source>
        <strain evidence="7 8">DSM 22924</strain>
    </source>
</reference>
<name>A0A261EVF6_9BIFI</name>
<evidence type="ECO:0000256" key="4">
    <source>
        <dbReference type="ARBA" id="ARBA00022842"/>
    </source>
</evidence>
<dbReference type="Gene3D" id="3.90.79.10">
    <property type="entry name" value="Nucleoside Triphosphate Pyrophosphohydrolase"/>
    <property type="match status" value="1"/>
</dbReference>
<dbReference type="Pfam" id="PF00293">
    <property type="entry name" value="NUDIX"/>
    <property type="match status" value="1"/>
</dbReference>
<protein>
    <submittedName>
        <fullName evidence="7">NUDIX hydrolase</fullName>
    </submittedName>
</protein>
<dbReference type="EMBL" id="MWWS01000002">
    <property type="protein sequence ID" value="OZG50854.1"/>
    <property type="molecule type" value="Genomic_DNA"/>
</dbReference>